<dbReference type="Gene3D" id="3.90.226.30">
    <property type="match status" value="1"/>
</dbReference>
<name>A0A917S3A3_9ACTN</name>
<accession>A0A917S3A3</accession>
<dbReference type="InterPro" id="IPR043166">
    <property type="entry name" value="LarA-like_C"/>
</dbReference>
<gene>
    <name evidence="2" type="ORF">GCM10011575_11230</name>
</gene>
<protein>
    <recommendedName>
        <fullName evidence="1">LarA-like N-terminal domain-containing protein</fullName>
    </recommendedName>
</protein>
<dbReference type="RefSeq" id="WP_188894180.1">
    <property type="nucleotide sequence ID" value="NZ_BMMZ01000002.1"/>
</dbReference>
<evidence type="ECO:0000259" key="1">
    <source>
        <dbReference type="Pfam" id="PF09861"/>
    </source>
</evidence>
<sequence length="528" mass="56253">MARPGFVLEVDDRTPALLVPDGPRVRLERFPLGTEVLYPAEPLPAVGDLVAAIDAALAAPAESRPLADQLRPGMRLTIVFDSVTAAPALRTPDVRGRIIERVLVQAAAAGVDDVQLICATGLNRRNTQGELRQLLGERVFRSFYADGNLTNHDALDRDRLTVLRPAGQGQPASQPEGRPDDQYEIAVNSRLAESDLVVAVHLAHDIGQGGLTGSGLGMLSTGLTSLETIRAVRGYGAPQGRIDEIGAAITEAVPVFAVEAVLDNNSYPPALDFLATREWEWTLKSQAKLLALRGATALPSRYSLLINDRLESGYRVTAVNAGAPAPVAAAGRARVLEQQQVEVSGQADVLVLGVPAVTPYSIGSVTDPVLAAWHALGVGYNSVTGEPLVRPGGAVIVYHPLAQEFSTLQHPATVDFFADVLPTTTDAAELADRFESKYADDPWYSQLYRTSQAFHGLLPFHLWYQLAPAAEQAGDVIFVGADRGSAARLGFRAASTLADALEITSATVGRTPRIRYLHTPPALLGSVT</sequence>
<dbReference type="Proteomes" id="UP000613840">
    <property type="component" value="Unassembled WGS sequence"/>
</dbReference>
<feature type="domain" description="LarA-like N-terminal" evidence="1">
    <location>
        <begin position="40"/>
        <end position="199"/>
    </location>
</feature>
<dbReference type="EMBL" id="BMMZ01000002">
    <property type="protein sequence ID" value="GGL54573.1"/>
    <property type="molecule type" value="Genomic_DNA"/>
</dbReference>
<reference evidence="2" key="2">
    <citation type="submission" date="2020-09" db="EMBL/GenBank/DDBJ databases">
        <authorList>
            <person name="Sun Q."/>
            <person name="Zhou Y."/>
        </authorList>
    </citation>
    <scope>NUCLEOTIDE SEQUENCE</scope>
    <source>
        <strain evidence="2">CGMCC 4.7306</strain>
    </source>
</reference>
<dbReference type="AlphaFoldDB" id="A0A917S3A3"/>
<dbReference type="Pfam" id="PF09861">
    <property type="entry name" value="Lar_N"/>
    <property type="match status" value="1"/>
</dbReference>
<dbReference type="Gene3D" id="3.40.50.11440">
    <property type="match status" value="1"/>
</dbReference>
<proteinExistence type="predicted"/>
<dbReference type="InterPro" id="IPR018657">
    <property type="entry name" value="LarA-like_N"/>
</dbReference>
<reference evidence="2" key="1">
    <citation type="journal article" date="2014" name="Int. J. Syst. Evol. Microbiol.">
        <title>Complete genome sequence of Corynebacterium casei LMG S-19264T (=DSM 44701T), isolated from a smear-ripened cheese.</title>
        <authorList>
            <consortium name="US DOE Joint Genome Institute (JGI-PGF)"/>
            <person name="Walter F."/>
            <person name="Albersmeier A."/>
            <person name="Kalinowski J."/>
            <person name="Ruckert C."/>
        </authorList>
    </citation>
    <scope>NUCLEOTIDE SEQUENCE</scope>
    <source>
        <strain evidence="2">CGMCC 4.7306</strain>
    </source>
</reference>
<dbReference type="GO" id="GO:0050043">
    <property type="term" value="F:lactate racemase activity"/>
    <property type="evidence" value="ECO:0007669"/>
    <property type="project" value="InterPro"/>
</dbReference>
<comment type="caution">
    <text evidence="2">The sequence shown here is derived from an EMBL/GenBank/DDBJ whole genome shotgun (WGS) entry which is preliminary data.</text>
</comment>
<organism evidence="2 3">
    <name type="scientific">Microlunatus endophyticus</name>
    <dbReference type="NCBI Taxonomy" id="1716077"/>
    <lineage>
        <taxon>Bacteria</taxon>
        <taxon>Bacillati</taxon>
        <taxon>Actinomycetota</taxon>
        <taxon>Actinomycetes</taxon>
        <taxon>Propionibacteriales</taxon>
        <taxon>Propionibacteriaceae</taxon>
        <taxon>Microlunatus</taxon>
    </lineage>
</organism>
<evidence type="ECO:0000313" key="3">
    <source>
        <dbReference type="Proteomes" id="UP000613840"/>
    </source>
</evidence>
<evidence type="ECO:0000313" key="2">
    <source>
        <dbReference type="EMBL" id="GGL54573.1"/>
    </source>
</evidence>
<keyword evidence="3" id="KW-1185">Reference proteome</keyword>